<keyword evidence="2" id="KW-1185">Reference proteome</keyword>
<sequence length="241" mass="25068">MGSSDPVRAGHSPVPSERVSSSHRGRREAGSREEEEDRQEAASAAAASSSAASASVSVAAAAAVRKAADAAAASAAAATASSATVRCRGPTGGVAAGSRWSPPRAWERREAGEEAAEAKLPLRARGCPGARSKAAPRRQPFSRGASGSSGDAEKEPGAEASAELRRHFGALLPPPPPFFAVPRLLLPPPPPLLPTLDQGFYYWLGLAKHNGVLMGDSTSRRSIIVSRLPIFRRSINRKHDS</sequence>
<dbReference type="Proteomes" id="UP000504617">
    <property type="component" value="Unplaced"/>
</dbReference>
<proteinExistence type="predicted"/>
<feature type="non-terminal residue" evidence="3">
    <location>
        <position position="241"/>
    </location>
</feature>
<feature type="compositionally biased region" description="Low complexity" evidence="1">
    <location>
        <begin position="41"/>
        <end position="83"/>
    </location>
</feature>
<gene>
    <name evidence="3" type="primary">LOC106539070</name>
</gene>
<dbReference type="OrthoDB" id="10675103at2759"/>
<protein>
    <submittedName>
        <fullName evidence="3">Probable fibrosin-1</fullName>
    </submittedName>
</protein>
<dbReference type="RefSeq" id="XP_013909227.1">
    <property type="nucleotide sequence ID" value="XM_014053752.1"/>
</dbReference>
<dbReference type="GeneID" id="106539070"/>
<feature type="region of interest" description="Disordered" evidence="1">
    <location>
        <begin position="1"/>
        <end position="159"/>
    </location>
</feature>
<dbReference type="AlphaFoldDB" id="A0A6I9X5X2"/>
<reference evidence="3" key="1">
    <citation type="submission" date="2025-08" db="UniProtKB">
        <authorList>
            <consortium name="RefSeq"/>
        </authorList>
    </citation>
    <scope>IDENTIFICATION</scope>
</reference>
<evidence type="ECO:0000256" key="1">
    <source>
        <dbReference type="SAM" id="MobiDB-lite"/>
    </source>
</evidence>
<evidence type="ECO:0000313" key="3">
    <source>
        <dbReference type="RefSeq" id="XP_013909227.1"/>
    </source>
</evidence>
<accession>A0A6I9X5X2</accession>
<dbReference type="KEGG" id="tsr:106539070"/>
<organism evidence="2 3">
    <name type="scientific">Thamnophis sirtalis</name>
    <dbReference type="NCBI Taxonomy" id="35019"/>
    <lineage>
        <taxon>Eukaryota</taxon>
        <taxon>Metazoa</taxon>
        <taxon>Chordata</taxon>
        <taxon>Craniata</taxon>
        <taxon>Vertebrata</taxon>
        <taxon>Euteleostomi</taxon>
        <taxon>Lepidosauria</taxon>
        <taxon>Squamata</taxon>
        <taxon>Bifurcata</taxon>
        <taxon>Unidentata</taxon>
        <taxon>Episquamata</taxon>
        <taxon>Toxicofera</taxon>
        <taxon>Serpentes</taxon>
        <taxon>Colubroidea</taxon>
        <taxon>Colubridae</taxon>
        <taxon>Natricinae</taxon>
        <taxon>Thamnophis</taxon>
    </lineage>
</organism>
<name>A0A6I9X5X2_9SAUR</name>
<evidence type="ECO:0000313" key="2">
    <source>
        <dbReference type="Proteomes" id="UP000504617"/>
    </source>
</evidence>